<sequence length="271" mass="28649">MEQGVKKAQASGRGNVFGIFSAAVFLFASFALSGCSTTGNGVMREVRYADTPAQRICIEGKWTVKVFCNAPENRVTVAAEDNLWKDIDISRSRGEICVRASGGEMRPTLPMTVTIQTTSAIGQIDLSNSVNATVDGLRHRCDISLTNASSLDVKDCALQNGTISLTGNSRMTLSGAIRTLDFRGIGNSHLDADDCGVGIFNGYADTNSHIRLGSAGTVTATINNTSSLYIADLAEKLEGSADNASEVLVGGEGNTGNFKLERAATLIRLDK</sequence>
<organism evidence="3">
    <name type="scientific">bioreactor metagenome</name>
    <dbReference type="NCBI Taxonomy" id="1076179"/>
    <lineage>
        <taxon>unclassified sequences</taxon>
        <taxon>metagenomes</taxon>
        <taxon>ecological metagenomes</taxon>
    </lineage>
</organism>
<evidence type="ECO:0000313" key="3">
    <source>
        <dbReference type="EMBL" id="MPN08318.1"/>
    </source>
</evidence>
<dbReference type="Gene3D" id="2.160.20.120">
    <property type="match status" value="1"/>
</dbReference>
<feature type="transmembrane region" description="Helical" evidence="1">
    <location>
        <begin position="12"/>
        <end position="32"/>
    </location>
</feature>
<dbReference type="InterPro" id="IPR021255">
    <property type="entry name" value="DUF2807"/>
</dbReference>
<proteinExistence type="predicted"/>
<reference evidence="3" key="1">
    <citation type="submission" date="2019-08" db="EMBL/GenBank/DDBJ databases">
        <authorList>
            <person name="Kucharzyk K."/>
            <person name="Murdoch R.W."/>
            <person name="Higgins S."/>
            <person name="Loffler F."/>
        </authorList>
    </citation>
    <scope>NUCLEOTIDE SEQUENCE</scope>
</reference>
<accession>A0A645F1X4</accession>
<keyword evidence="1" id="KW-1133">Transmembrane helix</keyword>
<dbReference type="AlphaFoldDB" id="A0A645F1X4"/>
<name>A0A645F1X4_9ZZZZ</name>
<protein>
    <recommendedName>
        <fullName evidence="2">Putative auto-transporter adhesin head GIN domain-containing protein</fullName>
    </recommendedName>
</protein>
<dbReference type="Pfam" id="PF10988">
    <property type="entry name" value="DUF2807"/>
    <property type="match status" value="1"/>
</dbReference>
<dbReference type="PROSITE" id="PS51257">
    <property type="entry name" value="PROKAR_LIPOPROTEIN"/>
    <property type="match status" value="1"/>
</dbReference>
<comment type="caution">
    <text evidence="3">The sequence shown here is derived from an EMBL/GenBank/DDBJ whole genome shotgun (WGS) entry which is preliminary data.</text>
</comment>
<gene>
    <name evidence="3" type="ORF">SDC9_155600</name>
</gene>
<evidence type="ECO:0000259" key="2">
    <source>
        <dbReference type="Pfam" id="PF10988"/>
    </source>
</evidence>
<dbReference type="EMBL" id="VSSQ01054349">
    <property type="protein sequence ID" value="MPN08318.1"/>
    <property type="molecule type" value="Genomic_DNA"/>
</dbReference>
<feature type="domain" description="Putative auto-transporter adhesin head GIN" evidence="2">
    <location>
        <begin position="56"/>
        <end position="230"/>
    </location>
</feature>
<keyword evidence="1" id="KW-0472">Membrane</keyword>
<evidence type="ECO:0000256" key="1">
    <source>
        <dbReference type="SAM" id="Phobius"/>
    </source>
</evidence>
<keyword evidence="1" id="KW-0812">Transmembrane</keyword>